<evidence type="ECO:0000313" key="6">
    <source>
        <dbReference type="Proteomes" id="UP001189624"/>
    </source>
</evidence>
<reference evidence="5" key="1">
    <citation type="submission" date="2023-10" db="EMBL/GenBank/DDBJ databases">
        <authorList>
            <person name="Domelevo Entfellner J.-B."/>
        </authorList>
    </citation>
    <scope>NUCLEOTIDE SEQUENCE</scope>
</reference>
<evidence type="ECO:0000313" key="5">
    <source>
        <dbReference type="EMBL" id="CAJ1897997.1"/>
    </source>
</evidence>
<evidence type="ECO:0000256" key="2">
    <source>
        <dbReference type="ARBA" id="ARBA00022801"/>
    </source>
</evidence>
<gene>
    <name evidence="5" type="ORF">AYBTSS11_LOCUS3084</name>
</gene>
<dbReference type="GO" id="GO:0016788">
    <property type="term" value="F:hydrolase activity, acting on ester bonds"/>
    <property type="evidence" value="ECO:0007669"/>
    <property type="project" value="InterPro"/>
</dbReference>
<feature type="signal peptide" evidence="4">
    <location>
        <begin position="1"/>
        <end position="22"/>
    </location>
</feature>
<evidence type="ECO:0000256" key="4">
    <source>
        <dbReference type="SAM" id="SignalP"/>
    </source>
</evidence>
<dbReference type="AlphaFoldDB" id="A0AA86RU67"/>
<proteinExistence type="inferred from homology"/>
<dbReference type="GO" id="GO:0016042">
    <property type="term" value="P:lipid catabolic process"/>
    <property type="evidence" value="ECO:0007669"/>
    <property type="project" value="UniProtKB-KW"/>
</dbReference>
<dbReference type="InterPro" id="IPR051058">
    <property type="entry name" value="GDSL_Est/Lipase"/>
</dbReference>
<dbReference type="InterPro" id="IPR035669">
    <property type="entry name" value="SGNH_plant_lipase-like"/>
</dbReference>
<sequence length="352" mass="39003">MRVILVLAMAAVVVVVPKRVEASRAFFVFGDSLVYSGNNNYLATTARADSLPYGIDYPTHLPSGRFSNGFNLPDLISKRIGSEPTLPYMSPELYGERLLVGANFASAGIGILNDTGIQFVDIIRISEQFTFFEQYQDRLSAVAKKVVNKGLVLMTLGGNDFVNNYFLAPITLRSMEFTVPDFSSYLYLIMQRLYELGSRRVLVTGTGPLGCIPSQLATKSTNGECVPELQQAMEIFNPLLDNMIKDLNSQLGNQIFISVNAFLMNLNIITNPEKYGFVTSKIACCGQGPYNGLGLYNLFSNLCQNRDAYAFWDAFHPTQRALEFIVDAIFKGTSDLMNPMNLSTIMILDSNI</sequence>
<dbReference type="PANTHER" id="PTHR45648:SF146">
    <property type="entry name" value="GDSL-LIKE LIPASE_ACYLHYDROLASE"/>
    <property type="match status" value="1"/>
</dbReference>
<keyword evidence="3" id="KW-0442">Lipid degradation</keyword>
<keyword evidence="4" id="KW-0732">Signal</keyword>
<keyword evidence="6" id="KW-1185">Reference proteome</keyword>
<keyword evidence="2" id="KW-0378">Hydrolase</keyword>
<organism evidence="5 6">
    <name type="scientific">Sphenostylis stenocarpa</name>
    <dbReference type="NCBI Taxonomy" id="92480"/>
    <lineage>
        <taxon>Eukaryota</taxon>
        <taxon>Viridiplantae</taxon>
        <taxon>Streptophyta</taxon>
        <taxon>Embryophyta</taxon>
        <taxon>Tracheophyta</taxon>
        <taxon>Spermatophyta</taxon>
        <taxon>Magnoliopsida</taxon>
        <taxon>eudicotyledons</taxon>
        <taxon>Gunneridae</taxon>
        <taxon>Pentapetalae</taxon>
        <taxon>rosids</taxon>
        <taxon>fabids</taxon>
        <taxon>Fabales</taxon>
        <taxon>Fabaceae</taxon>
        <taxon>Papilionoideae</taxon>
        <taxon>50 kb inversion clade</taxon>
        <taxon>NPAAA clade</taxon>
        <taxon>indigoferoid/millettioid clade</taxon>
        <taxon>Phaseoleae</taxon>
        <taxon>Sphenostylis</taxon>
    </lineage>
</organism>
<dbReference type="CDD" id="cd01837">
    <property type="entry name" value="SGNH_plant_lipase_like"/>
    <property type="match status" value="1"/>
</dbReference>
<name>A0AA86RU67_9FABA</name>
<dbReference type="Pfam" id="PF00657">
    <property type="entry name" value="Lipase_GDSL"/>
    <property type="match status" value="1"/>
</dbReference>
<protein>
    <submittedName>
        <fullName evidence="5">Uncharacterized protein</fullName>
    </submittedName>
</protein>
<accession>A0AA86RU67</accession>
<dbReference type="InterPro" id="IPR036514">
    <property type="entry name" value="SGNH_hydro_sf"/>
</dbReference>
<dbReference type="Gramene" id="rna-AYBTSS11_LOCUS3084">
    <property type="protein sequence ID" value="CAJ1897997.1"/>
    <property type="gene ID" value="gene-AYBTSS11_LOCUS3084"/>
</dbReference>
<dbReference type="EMBL" id="OY731398">
    <property type="protein sequence ID" value="CAJ1897997.1"/>
    <property type="molecule type" value="Genomic_DNA"/>
</dbReference>
<dbReference type="Gene3D" id="3.40.50.1110">
    <property type="entry name" value="SGNH hydrolase"/>
    <property type="match status" value="1"/>
</dbReference>
<dbReference type="PANTHER" id="PTHR45648">
    <property type="entry name" value="GDSL LIPASE/ACYLHYDROLASE FAMILY PROTEIN (AFU_ORTHOLOGUE AFUA_4G14700)"/>
    <property type="match status" value="1"/>
</dbReference>
<keyword evidence="3" id="KW-0443">Lipid metabolism</keyword>
<comment type="similarity">
    <text evidence="1">Belongs to the 'GDSL' lipolytic enzyme family.</text>
</comment>
<dbReference type="InterPro" id="IPR001087">
    <property type="entry name" value="GDSL"/>
</dbReference>
<feature type="chain" id="PRO_5041689145" evidence="4">
    <location>
        <begin position="23"/>
        <end position="352"/>
    </location>
</feature>
<dbReference type="SUPFAM" id="SSF52266">
    <property type="entry name" value="SGNH hydrolase"/>
    <property type="match status" value="1"/>
</dbReference>
<dbReference type="Proteomes" id="UP001189624">
    <property type="component" value="Chromosome 1"/>
</dbReference>
<evidence type="ECO:0000256" key="1">
    <source>
        <dbReference type="ARBA" id="ARBA00008668"/>
    </source>
</evidence>
<evidence type="ECO:0000256" key="3">
    <source>
        <dbReference type="ARBA" id="ARBA00022963"/>
    </source>
</evidence>